<sequence>MNVKTVVVASANPVKVNAALGGLQRMFPDVEFKAVPVSVPSGVADQPMTDEETLEGAMNRVQNAFDANPDADFWIGIEGGVASIGHELAAFAWVVIKSKELLGKARSGTFFLPRAVTELVEQGIELGTADDMVFNHSNSKQKGGAIGILTGNVLDRKELYEQAVVLALVPFRNEQLYAANSANAS</sequence>
<comment type="function">
    <text evidence="11">Phosphatase that hydrolyzes non-canonical purine nucleotides such as XTP and ITP to their respective diphosphate derivatives. Probably excludes non-canonical purines from DNA/RNA precursor pool, thus preventing their incorporation into DNA/RNA and avoiding chromosomal lesions.</text>
</comment>
<comment type="catalytic activity">
    <reaction evidence="9 11">
        <text>XTP + H2O = XDP + phosphate + H(+)</text>
        <dbReference type="Rhea" id="RHEA:28406"/>
        <dbReference type="ChEBI" id="CHEBI:15377"/>
        <dbReference type="ChEBI" id="CHEBI:15378"/>
        <dbReference type="ChEBI" id="CHEBI:43474"/>
        <dbReference type="ChEBI" id="CHEBI:59884"/>
        <dbReference type="ChEBI" id="CHEBI:61314"/>
        <dbReference type="EC" id="3.6.1.73"/>
    </reaction>
</comment>
<proteinExistence type="inferred from homology"/>
<evidence type="ECO:0000256" key="7">
    <source>
        <dbReference type="ARBA" id="ARBA00023211"/>
    </source>
</evidence>
<evidence type="ECO:0000256" key="10">
    <source>
        <dbReference type="ARBA" id="ARBA00060855"/>
    </source>
</evidence>
<dbReference type="NCBIfam" id="NF003459">
    <property type="entry name" value="PRK05074.1"/>
    <property type="match status" value="1"/>
</dbReference>
<dbReference type="OrthoDB" id="164951at2"/>
<name>A0A3D8LI43_9BACT</name>
<evidence type="ECO:0000256" key="5">
    <source>
        <dbReference type="ARBA" id="ARBA00022842"/>
    </source>
</evidence>
<keyword evidence="7 11" id="KW-0464">Manganese</keyword>
<evidence type="ECO:0000259" key="12">
    <source>
        <dbReference type="Pfam" id="PF01931"/>
    </source>
</evidence>
<dbReference type="PANTHER" id="PTHR34699">
    <property type="match status" value="1"/>
</dbReference>
<keyword evidence="3 11" id="KW-0547">Nucleotide-binding</keyword>
<dbReference type="GO" id="GO:0006772">
    <property type="term" value="P:thiamine metabolic process"/>
    <property type="evidence" value="ECO:0007669"/>
    <property type="project" value="TreeGrafter"/>
</dbReference>
<dbReference type="Gene3D" id="3.90.950.10">
    <property type="match status" value="1"/>
</dbReference>
<dbReference type="PANTHER" id="PTHR34699:SF2">
    <property type="entry name" value="NON-CANONICAL PURINE NTP PHOSPHATASE_PRRC1 DOMAIN-CONTAINING PROTEIN"/>
    <property type="match status" value="1"/>
</dbReference>
<dbReference type="GO" id="GO:0009117">
    <property type="term" value="P:nucleotide metabolic process"/>
    <property type="evidence" value="ECO:0007669"/>
    <property type="project" value="UniProtKB-KW"/>
</dbReference>
<evidence type="ECO:0000256" key="2">
    <source>
        <dbReference type="ARBA" id="ARBA00022723"/>
    </source>
</evidence>
<evidence type="ECO:0000256" key="8">
    <source>
        <dbReference type="ARBA" id="ARBA00048174"/>
    </source>
</evidence>
<dbReference type="FunFam" id="3.90.950.10:FF:000002">
    <property type="entry name" value="Inosine/xanthosine triphosphatase"/>
    <property type="match status" value="1"/>
</dbReference>
<evidence type="ECO:0000256" key="4">
    <source>
        <dbReference type="ARBA" id="ARBA00022801"/>
    </source>
</evidence>
<protein>
    <recommendedName>
        <fullName evidence="11">Probable inosine/xanthosine triphosphatase</fullName>
        <shortName evidence="11">ITPase/XTPase</shortName>
        <ecNumber evidence="11">3.6.1.73</ecNumber>
    </recommendedName>
    <alternativeName>
        <fullName evidence="11">Non-canonical purine NTP phosphatase</fullName>
    </alternativeName>
    <alternativeName>
        <fullName evidence="11">Non-standard purine NTP phosphatase</fullName>
    </alternativeName>
    <alternativeName>
        <fullName evidence="11">Nucleoside-triphosphate phosphatase</fullName>
        <shortName evidence="11">NTPase</shortName>
    </alternativeName>
</protein>
<evidence type="ECO:0000256" key="9">
    <source>
        <dbReference type="ARBA" id="ARBA00048781"/>
    </source>
</evidence>
<organism evidence="13 14">
    <name type="scientific">Pontibacter diazotrophicus</name>
    <dbReference type="NCBI Taxonomy" id="1400979"/>
    <lineage>
        <taxon>Bacteria</taxon>
        <taxon>Pseudomonadati</taxon>
        <taxon>Bacteroidota</taxon>
        <taxon>Cytophagia</taxon>
        <taxon>Cytophagales</taxon>
        <taxon>Hymenobacteraceae</taxon>
        <taxon>Pontibacter</taxon>
    </lineage>
</organism>
<dbReference type="SUPFAM" id="SSF52972">
    <property type="entry name" value="ITPase-like"/>
    <property type="match status" value="1"/>
</dbReference>
<comment type="caution">
    <text evidence="13">The sequence shown here is derived from an EMBL/GenBank/DDBJ whole genome shotgun (WGS) entry which is preliminary data.</text>
</comment>
<dbReference type="RefSeq" id="WP_115563845.1">
    <property type="nucleotide sequence ID" value="NZ_QRGR01000002.1"/>
</dbReference>
<dbReference type="AlphaFoldDB" id="A0A3D8LI43"/>
<dbReference type="GO" id="GO:0103023">
    <property type="term" value="F:ITPase activity"/>
    <property type="evidence" value="ECO:0007669"/>
    <property type="project" value="UniProtKB-EC"/>
</dbReference>
<evidence type="ECO:0000313" key="13">
    <source>
        <dbReference type="EMBL" id="RDV16904.1"/>
    </source>
</evidence>
<evidence type="ECO:0000256" key="11">
    <source>
        <dbReference type="HAMAP-Rule" id="MF_00648"/>
    </source>
</evidence>
<comment type="cofactor">
    <cofactor evidence="11">
        <name>Mg(2+)</name>
        <dbReference type="ChEBI" id="CHEBI:18420"/>
    </cofactor>
    <cofactor evidence="11">
        <name>Mn(2+)</name>
        <dbReference type="ChEBI" id="CHEBI:29035"/>
    </cofactor>
    <text evidence="11">Binds 1 divalent metal cation per subunit; can use either Mg(2+) or Mn(2+).</text>
</comment>
<reference evidence="14" key="1">
    <citation type="submission" date="2018-08" db="EMBL/GenBank/DDBJ databases">
        <authorList>
            <person name="Liu Z.-W."/>
            <person name="Du Z.-J."/>
        </authorList>
    </citation>
    <scope>NUCLEOTIDE SEQUENCE [LARGE SCALE GENOMIC DNA]</scope>
    <source>
        <strain evidence="14">H4X</strain>
    </source>
</reference>
<keyword evidence="14" id="KW-1185">Reference proteome</keyword>
<comment type="caution">
    <text evidence="11">Lacks conserved residue(s) required for the propagation of feature annotation.</text>
</comment>
<comment type="similarity">
    <text evidence="10 11">Belongs to the YjjX NTPase family.</text>
</comment>
<dbReference type="EMBL" id="QRGR01000002">
    <property type="protein sequence ID" value="RDV16904.1"/>
    <property type="molecule type" value="Genomic_DNA"/>
</dbReference>
<comment type="catalytic activity">
    <reaction evidence="8 11">
        <text>ITP + H2O = IDP + phosphate + H(+)</text>
        <dbReference type="Rhea" id="RHEA:28330"/>
        <dbReference type="ChEBI" id="CHEBI:15377"/>
        <dbReference type="ChEBI" id="CHEBI:15378"/>
        <dbReference type="ChEBI" id="CHEBI:43474"/>
        <dbReference type="ChEBI" id="CHEBI:58280"/>
        <dbReference type="ChEBI" id="CHEBI:61402"/>
        <dbReference type="EC" id="3.6.1.73"/>
    </reaction>
</comment>
<feature type="binding site" evidence="11">
    <location>
        <position position="70"/>
    </location>
    <ligand>
        <name>Mg(2+)</name>
        <dbReference type="ChEBI" id="CHEBI:18420"/>
    </ligand>
</feature>
<dbReference type="InterPro" id="IPR050299">
    <property type="entry name" value="YjjX_NTPase"/>
</dbReference>
<evidence type="ECO:0000313" key="14">
    <source>
        <dbReference type="Proteomes" id="UP000256708"/>
    </source>
</evidence>
<dbReference type="HAMAP" id="MF_00648">
    <property type="entry name" value="Non_canon_purine_NTPase_YjjX"/>
    <property type="match status" value="1"/>
</dbReference>
<dbReference type="Pfam" id="PF01931">
    <property type="entry name" value="NTPase_I-T"/>
    <property type="match status" value="1"/>
</dbReference>
<dbReference type="InterPro" id="IPR002786">
    <property type="entry name" value="Non_canon_purine_NTPase"/>
</dbReference>
<keyword evidence="4 11" id="KW-0378">Hydrolase</keyword>
<evidence type="ECO:0000256" key="6">
    <source>
        <dbReference type="ARBA" id="ARBA00023080"/>
    </source>
</evidence>
<feature type="binding site" evidence="11">
    <location>
        <begin position="70"/>
        <end position="71"/>
    </location>
    <ligand>
        <name>substrate</name>
    </ligand>
</feature>
<accession>A0A3D8LI43</accession>
<dbReference type="InterPro" id="IPR026533">
    <property type="entry name" value="NTPase/PRRC1"/>
</dbReference>
<evidence type="ECO:0000256" key="3">
    <source>
        <dbReference type="ARBA" id="ARBA00022741"/>
    </source>
</evidence>
<gene>
    <name evidence="13" type="ORF">DXT99_02010</name>
</gene>
<keyword evidence="2 11" id="KW-0479">Metal-binding</keyword>
<keyword evidence="5 11" id="KW-0460">Magnesium</keyword>
<dbReference type="InterPro" id="IPR029001">
    <property type="entry name" value="ITPase-like_fam"/>
</dbReference>
<dbReference type="EC" id="3.6.1.73" evidence="11"/>
<dbReference type="GO" id="GO:0000166">
    <property type="term" value="F:nucleotide binding"/>
    <property type="evidence" value="ECO:0007669"/>
    <property type="project" value="UniProtKB-KW"/>
</dbReference>
<keyword evidence="6 11" id="KW-0546">Nucleotide metabolism</keyword>
<evidence type="ECO:0000256" key="1">
    <source>
        <dbReference type="ARBA" id="ARBA00001936"/>
    </source>
</evidence>
<dbReference type="GO" id="GO:0046872">
    <property type="term" value="F:metal ion binding"/>
    <property type="evidence" value="ECO:0007669"/>
    <property type="project" value="UniProtKB-KW"/>
</dbReference>
<feature type="domain" description="Non-canonical purine NTP phosphatase/PRRC1" evidence="12">
    <location>
        <begin position="9"/>
        <end position="171"/>
    </location>
</feature>
<comment type="cofactor">
    <cofactor evidence="1">
        <name>Mn(2+)</name>
        <dbReference type="ChEBI" id="CHEBI:29035"/>
    </cofactor>
</comment>
<dbReference type="Proteomes" id="UP000256708">
    <property type="component" value="Unassembled WGS sequence"/>
</dbReference>
<dbReference type="NCBIfam" id="TIGR00258">
    <property type="entry name" value="inosine/xanthosine triphosphatase"/>
    <property type="match status" value="1"/>
</dbReference>
<comment type="subunit">
    <text evidence="11">Homodimer.</text>
</comment>